<proteinExistence type="inferred from homology"/>
<comment type="caution">
    <text evidence="8">The sequence shown here is derived from an EMBL/GenBank/DDBJ whole genome shotgun (WGS) entry which is preliminary data.</text>
</comment>
<feature type="transmembrane region" description="Helical" evidence="7">
    <location>
        <begin position="193"/>
        <end position="213"/>
    </location>
</feature>
<dbReference type="Pfam" id="PF01810">
    <property type="entry name" value="LysE"/>
    <property type="match status" value="1"/>
</dbReference>
<evidence type="ECO:0000256" key="2">
    <source>
        <dbReference type="ARBA" id="ARBA00007928"/>
    </source>
</evidence>
<keyword evidence="3" id="KW-1003">Cell membrane</keyword>
<feature type="transmembrane region" description="Helical" evidence="7">
    <location>
        <begin position="69"/>
        <end position="93"/>
    </location>
</feature>
<dbReference type="EMBL" id="RAXT01000001">
    <property type="protein sequence ID" value="RKG41016.1"/>
    <property type="molecule type" value="Genomic_DNA"/>
</dbReference>
<evidence type="ECO:0000313" key="8">
    <source>
        <dbReference type="EMBL" id="RKG41016.1"/>
    </source>
</evidence>
<keyword evidence="9" id="KW-1185">Reference proteome</keyword>
<evidence type="ECO:0000256" key="3">
    <source>
        <dbReference type="ARBA" id="ARBA00022475"/>
    </source>
</evidence>
<name>A0A3A8F5J3_9GAMM</name>
<dbReference type="GO" id="GO:0015190">
    <property type="term" value="F:L-leucine transmembrane transporter activity"/>
    <property type="evidence" value="ECO:0007669"/>
    <property type="project" value="TreeGrafter"/>
</dbReference>
<evidence type="ECO:0000256" key="7">
    <source>
        <dbReference type="SAM" id="Phobius"/>
    </source>
</evidence>
<dbReference type="GO" id="GO:0015820">
    <property type="term" value="P:L-leucine transport"/>
    <property type="evidence" value="ECO:0007669"/>
    <property type="project" value="TreeGrafter"/>
</dbReference>
<keyword evidence="6 7" id="KW-0472">Membrane</keyword>
<gene>
    <name evidence="8" type="primary">leuE</name>
    <name evidence="8" type="ORF">D7V20_01095</name>
</gene>
<dbReference type="PIRSF" id="PIRSF006324">
    <property type="entry name" value="LeuE"/>
    <property type="match status" value="1"/>
</dbReference>
<feature type="transmembrane region" description="Helical" evidence="7">
    <location>
        <begin position="158"/>
        <end position="181"/>
    </location>
</feature>
<comment type="similarity">
    <text evidence="2">Belongs to the Rht family.</text>
</comment>
<feature type="transmembrane region" description="Helical" evidence="7">
    <location>
        <begin position="41"/>
        <end position="63"/>
    </location>
</feature>
<keyword evidence="4 7" id="KW-0812">Transmembrane</keyword>
<keyword evidence="5 7" id="KW-1133">Transmembrane helix</keyword>
<protein>
    <submittedName>
        <fullName evidence="8">Leucine efflux protein LeuE</fullName>
    </submittedName>
</protein>
<dbReference type="GO" id="GO:0005886">
    <property type="term" value="C:plasma membrane"/>
    <property type="evidence" value="ECO:0007669"/>
    <property type="project" value="UniProtKB-SubCell"/>
</dbReference>
<evidence type="ECO:0000256" key="6">
    <source>
        <dbReference type="ARBA" id="ARBA00023136"/>
    </source>
</evidence>
<comment type="subcellular location">
    <subcellularLocation>
        <location evidence="1">Cell membrane</location>
        <topology evidence="1">Multi-pass membrane protein</topology>
    </subcellularLocation>
</comment>
<dbReference type="InterPro" id="IPR001123">
    <property type="entry name" value="LeuE-type"/>
</dbReference>
<organism evidence="8 9">
    <name type="scientific">Acinetobacter rongchengensis</name>
    <dbReference type="NCBI Taxonomy" id="2419601"/>
    <lineage>
        <taxon>Bacteria</taxon>
        <taxon>Pseudomonadati</taxon>
        <taxon>Pseudomonadota</taxon>
        <taxon>Gammaproteobacteria</taxon>
        <taxon>Moraxellales</taxon>
        <taxon>Moraxellaceae</taxon>
        <taxon>Acinetobacter</taxon>
    </lineage>
</organism>
<feature type="transmembrane region" description="Helical" evidence="7">
    <location>
        <begin position="12"/>
        <end position="29"/>
    </location>
</feature>
<evidence type="ECO:0000313" key="9">
    <source>
        <dbReference type="Proteomes" id="UP000280405"/>
    </source>
</evidence>
<dbReference type="Proteomes" id="UP000280405">
    <property type="component" value="Unassembled WGS sequence"/>
</dbReference>
<dbReference type="PANTHER" id="PTHR30086:SF15">
    <property type="entry name" value="LEUCINE EFFLUX PROTEIN"/>
    <property type="match status" value="1"/>
</dbReference>
<dbReference type="RefSeq" id="WP_120382509.1">
    <property type="nucleotide sequence ID" value="NZ_RAXT01000001.1"/>
</dbReference>
<accession>A0A3A8F5J3</accession>
<dbReference type="AlphaFoldDB" id="A0A3A8F5J3"/>
<feature type="transmembrane region" description="Helical" evidence="7">
    <location>
        <begin position="125"/>
        <end position="146"/>
    </location>
</feature>
<dbReference type="OrthoDB" id="9784202at2"/>
<dbReference type="PANTHER" id="PTHR30086">
    <property type="entry name" value="ARGININE EXPORTER PROTEIN ARGO"/>
    <property type="match status" value="1"/>
</dbReference>
<evidence type="ECO:0000256" key="5">
    <source>
        <dbReference type="ARBA" id="ARBA00022989"/>
    </source>
</evidence>
<dbReference type="NCBIfam" id="NF008201">
    <property type="entry name" value="PRK10958.1"/>
    <property type="match status" value="1"/>
</dbReference>
<sequence length="217" mass="23821">MFGITDLTTYVLGAIFIVILPGPNSLYVMSIASRFGIKTGYIGALGVFTGDLILILCTIFGAASLLHTFPWLFTILKITGAAYLSYLGIRLLIASAKTWMNKPKNIQTISTNSTTTEQFHPFRTALTISLLNPKAIMFYLSFFVQFVDPKYPYPAVSFAVLSVILQIISMAYLTILIFSGIKLADFFNRRYKVAAVSVACVGLLFCGFGLKLATSTM</sequence>
<evidence type="ECO:0000256" key="1">
    <source>
        <dbReference type="ARBA" id="ARBA00004651"/>
    </source>
</evidence>
<reference evidence="8 9" key="1">
    <citation type="submission" date="2018-09" db="EMBL/GenBank/DDBJ databases">
        <title>The draft genome of Acinetobacter spp. strains.</title>
        <authorList>
            <person name="Qin J."/>
            <person name="Feng Y."/>
            <person name="Zong Z."/>
        </authorList>
    </citation>
    <scope>NUCLEOTIDE SEQUENCE [LARGE SCALE GENOMIC DNA]</scope>
    <source>
        <strain evidence="8 9">WCHAc060115</strain>
    </source>
</reference>
<evidence type="ECO:0000256" key="4">
    <source>
        <dbReference type="ARBA" id="ARBA00022692"/>
    </source>
</evidence>